<evidence type="ECO:0000256" key="4">
    <source>
        <dbReference type="SAM" id="Coils"/>
    </source>
</evidence>
<keyword evidence="2" id="KW-0227">DNA damage</keyword>
<keyword evidence="3" id="KW-0234">DNA repair</keyword>
<dbReference type="AlphaFoldDB" id="A0A4P9ZLK0"/>
<dbReference type="Gene3D" id="1.20.5.170">
    <property type="match status" value="1"/>
</dbReference>
<dbReference type="GO" id="GO:0000724">
    <property type="term" value="P:double-strand break repair via homologous recombination"/>
    <property type="evidence" value="ECO:0007669"/>
    <property type="project" value="TreeGrafter"/>
</dbReference>
<evidence type="ECO:0000313" key="5">
    <source>
        <dbReference type="EMBL" id="RKP33361.1"/>
    </source>
</evidence>
<dbReference type="PANTHER" id="PTHR28529">
    <property type="entry name" value="DNA REPAIR PROTEIN SWI5 HOMOLOG"/>
    <property type="match status" value="1"/>
</dbReference>
<sequence>MIHSGPSSSSTIKWRTLLAINTGRLEGEPATTLPLSLYDLQALFPDETSLPAVISDLEVEELASSAREQISKLQSMEVKTQKEITVIENQVQAAQRRLDGEQTTGGVGNLDANEYIQQLHDYNEIKDIGQIVIGKVAVVDGTTTRETYKKFGLHVDD</sequence>
<dbReference type="InterPro" id="IPR010760">
    <property type="entry name" value="DNA-repair_Swi5"/>
</dbReference>
<dbReference type="PANTHER" id="PTHR28529:SF2">
    <property type="entry name" value="DNA REPAIR PROTEIN SWI5 HOMOLOG"/>
    <property type="match status" value="1"/>
</dbReference>
<proteinExistence type="inferred from homology"/>
<dbReference type="GO" id="GO:0034974">
    <property type="term" value="C:Swi5-Swi2 complex"/>
    <property type="evidence" value="ECO:0007669"/>
    <property type="project" value="TreeGrafter"/>
</dbReference>
<dbReference type="Proteomes" id="UP000268162">
    <property type="component" value="Unassembled WGS sequence"/>
</dbReference>
<organism evidence="5 6">
    <name type="scientific">Dimargaris cristalligena</name>
    <dbReference type="NCBI Taxonomy" id="215637"/>
    <lineage>
        <taxon>Eukaryota</taxon>
        <taxon>Fungi</taxon>
        <taxon>Fungi incertae sedis</taxon>
        <taxon>Zoopagomycota</taxon>
        <taxon>Kickxellomycotina</taxon>
        <taxon>Dimargaritomycetes</taxon>
        <taxon>Dimargaritales</taxon>
        <taxon>Dimargaritaceae</taxon>
        <taxon>Dimargaris</taxon>
    </lineage>
</organism>
<reference evidence="6" key="1">
    <citation type="journal article" date="2018" name="Nat. Microbiol.">
        <title>Leveraging single-cell genomics to expand the fungal tree of life.</title>
        <authorList>
            <person name="Ahrendt S.R."/>
            <person name="Quandt C.A."/>
            <person name="Ciobanu D."/>
            <person name="Clum A."/>
            <person name="Salamov A."/>
            <person name="Andreopoulos B."/>
            <person name="Cheng J.F."/>
            <person name="Woyke T."/>
            <person name="Pelin A."/>
            <person name="Henrissat B."/>
            <person name="Reynolds N.K."/>
            <person name="Benny G.L."/>
            <person name="Smith M.E."/>
            <person name="James T.Y."/>
            <person name="Grigoriev I.V."/>
        </authorList>
    </citation>
    <scope>NUCLEOTIDE SEQUENCE [LARGE SCALE GENOMIC DNA]</scope>
    <source>
        <strain evidence="6">RSA 468</strain>
    </source>
</reference>
<feature type="coiled-coil region" evidence="4">
    <location>
        <begin position="77"/>
        <end position="104"/>
    </location>
</feature>
<comment type="similarity">
    <text evidence="1">Belongs to the SWI5/SAE3 family.</text>
</comment>
<evidence type="ECO:0000256" key="1">
    <source>
        <dbReference type="ARBA" id="ARBA00008060"/>
    </source>
</evidence>
<evidence type="ECO:0000256" key="2">
    <source>
        <dbReference type="ARBA" id="ARBA00022763"/>
    </source>
</evidence>
<name>A0A4P9ZLK0_9FUNG</name>
<dbReference type="GO" id="GO:0032798">
    <property type="term" value="C:Swi5-Sfr1 complex"/>
    <property type="evidence" value="ECO:0007669"/>
    <property type="project" value="TreeGrafter"/>
</dbReference>
<accession>A0A4P9ZLK0</accession>
<dbReference type="Pfam" id="PF07061">
    <property type="entry name" value="Swi5"/>
    <property type="match status" value="1"/>
</dbReference>
<keyword evidence="6" id="KW-1185">Reference proteome</keyword>
<evidence type="ECO:0000313" key="6">
    <source>
        <dbReference type="Proteomes" id="UP000268162"/>
    </source>
</evidence>
<dbReference type="EMBL" id="ML003977">
    <property type="protein sequence ID" value="RKP33361.1"/>
    <property type="molecule type" value="Genomic_DNA"/>
</dbReference>
<gene>
    <name evidence="5" type="ORF">BJ085DRAFT_40366</name>
</gene>
<protein>
    <recommendedName>
        <fullName evidence="7">Swi5-domain-containing protein</fullName>
    </recommendedName>
</protein>
<evidence type="ECO:0000256" key="3">
    <source>
        <dbReference type="ARBA" id="ARBA00023204"/>
    </source>
</evidence>
<evidence type="ECO:0008006" key="7">
    <source>
        <dbReference type="Google" id="ProtNLM"/>
    </source>
</evidence>
<keyword evidence="4" id="KW-0175">Coiled coil</keyword>